<comment type="caution">
    <text evidence="2">The sequence shown here is derived from an EMBL/GenBank/DDBJ whole genome shotgun (WGS) entry which is preliminary data.</text>
</comment>
<proteinExistence type="predicted"/>
<organism evidence="2 3">
    <name type="scientific">Dryococelus australis</name>
    <dbReference type="NCBI Taxonomy" id="614101"/>
    <lineage>
        <taxon>Eukaryota</taxon>
        <taxon>Metazoa</taxon>
        <taxon>Ecdysozoa</taxon>
        <taxon>Arthropoda</taxon>
        <taxon>Hexapoda</taxon>
        <taxon>Insecta</taxon>
        <taxon>Pterygota</taxon>
        <taxon>Neoptera</taxon>
        <taxon>Polyneoptera</taxon>
        <taxon>Phasmatodea</taxon>
        <taxon>Verophasmatodea</taxon>
        <taxon>Anareolatae</taxon>
        <taxon>Phasmatidae</taxon>
        <taxon>Eurycanthinae</taxon>
        <taxon>Dryococelus</taxon>
    </lineage>
</organism>
<dbReference type="InterPro" id="IPR057191">
    <property type="entry name" value="DUF7869"/>
</dbReference>
<evidence type="ECO:0000259" key="1">
    <source>
        <dbReference type="Pfam" id="PF25273"/>
    </source>
</evidence>
<dbReference type="EMBL" id="JARBHB010000002">
    <property type="protein sequence ID" value="KAJ8893263.1"/>
    <property type="molecule type" value="Genomic_DNA"/>
</dbReference>
<keyword evidence="3" id="KW-1185">Reference proteome</keyword>
<evidence type="ECO:0000313" key="3">
    <source>
        <dbReference type="Proteomes" id="UP001159363"/>
    </source>
</evidence>
<sequence length="96" mass="11097">MVMWVEGPGKRSSSEVISAILKLHKEKILLVNELILRSDECTLQNKNFFIVALWSNAIQRGFASKIRHRFLVSGHTFLPCDKDFSHIEKMNEDDTH</sequence>
<name>A0ABQ9I9D4_9NEOP</name>
<dbReference type="Proteomes" id="UP001159363">
    <property type="component" value="Chromosome 2"/>
</dbReference>
<protein>
    <recommendedName>
        <fullName evidence="1">DUF7869 domain-containing protein</fullName>
    </recommendedName>
</protein>
<accession>A0ABQ9I9D4</accession>
<feature type="domain" description="DUF7869" evidence="1">
    <location>
        <begin position="16"/>
        <end position="89"/>
    </location>
</feature>
<reference evidence="2 3" key="1">
    <citation type="submission" date="2023-02" db="EMBL/GenBank/DDBJ databases">
        <title>LHISI_Scaffold_Assembly.</title>
        <authorList>
            <person name="Stuart O.P."/>
            <person name="Cleave R."/>
            <person name="Magrath M.J.L."/>
            <person name="Mikheyev A.S."/>
        </authorList>
    </citation>
    <scope>NUCLEOTIDE SEQUENCE [LARGE SCALE GENOMIC DNA]</scope>
    <source>
        <strain evidence="2">Daus_M_001</strain>
        <tissue evidence="2">Leg muscle</tissue>
    </source>
</reference>
<gene>
    <name evidence="2" type="ORF">PR048_005854</name>
</gene>
<evidence type="ECO:0000313" key="2">
    <source>
        <dbReference type="EMBL" id="KAJ8893263.1"/>
    </source>
</evidence>
<dbReference type="Pfam" id="PF25273">
    <property type="entry name" value="DUF7869"/>
    <property type="match status" value="1"/>
</dbReference>